<accession>A0A8H7MFG2</accession>
<reference evidence="2" key="1">
    <citation type="submission" date="2018-12" db="EMBL/GenBank/DDBJ databases">
        <authorList>
            <person name="Syme R.A."/>
            <person name="Farfan-Caceres L."/>
            <person name="Lichtenzveig J."/>
        </authorList>
    </citation>
    <scope>NUCLEOTIDE SEQUENCE</scope>
    <source>
        <strain evidence="2">Al4</strain>
    </source>
</reference>
<keyword evidence="3" id="KW-1185">Reference proteome</keyword>
<evidence type="ECO:0000256" key="1">
    <source>
        <dbReference type="SAM" id="MobiDB-lite"/>
    </source>
</evidence>
<protein>
    <submittedName>
        <fullName evidence="2">Uncharacterized protein</fullName>
    </submittedName>
</protein>
<gene>
    <name evidence="2" type="ORF">EKO04_009031</name>
</gene>
<dbReference type="EMBL" id="RZGK01000017">
    <property type="protein sequence ID" value="KAF9693038.1"/>
    <property type="molecule type" value="Genomic_DNA"/>
</dbReference>
<evidence type="ECO:0000313" key="2">
    <source>
        <dbReference type="EMBL" id="KAF9693038.1"/>
    </source>
</evidence>
<feature type="region of interest" description="Disordered" evidence="1">
    <location>
        <begin position="117"/>
        <end position="172"/>
    </location>
</feature>
<comment type="caution">
    <text evidence="2">The sequence shown here is derived from an EMBL/GenBank/DDBJ whole genome shotgun (WGS) entry which is preliminary data.</text>
</comment>
<dbReference type="OrthoDB" id="3943736at2759"/>
<sequence length="194" mass="22544">MEQGSEMDNARIYHDHVRALCALASSMFVMEKNLRYDSLRLLAQLPPRTDPAWVRAAYLESQRALSMDAGVWMDWETPACPWTTWKVSWADEKIQRVPCTKPPSRWKELLLRRHQPRPFSRKARDPHTAVRKGPLVDTEEDARKRADIHVVDQDDADDNEEGRSNEREGLQRKRDKLRQLMLDMFCLSCVGGGK</sequence>
<reference evidence="2" key="2">
    <citation type="submission" date="2020-09" db="EMBL/GenBank/DDBJ databases">
        <title>Reference genome assembly for Australian Ascochyta lentis isolate Al4.</title>
        <authorList>
            <person name="Lee R.C."/>
            <person name="Farfan-Caceres L.M."/>
            <person name="Debler J.W."/>
            <person name="Williams A.H."/>
            <person name="Henares B.M."/>
        </authorList>
    </citation>
    <scope>NUCLEOTIDE SEQUENCE</scope>
    <source>
        <strain evidence="2">Al4</strain>
    </source>
</reference>
<name>A0A8H7MFG2_9PLEO</name>
<feature type="compositionally biased region" description="Basic and acidic residues" evidence="1">
    <location>
        <begin position="161"/>
        <end position="172"/>
    </location>
</feature>
<evidence type="ECO:0000313" key="3">
    <source>
        <dbReference type="Proteomes" id="UP000651452"/>
    </source>
</evidence>
<dbReference type="Proteomes" id="UP000651452">
    <property type="component" value="Unassembled WGS sequence"/>
</dbReference>
<organism evidence="2 3">
    <name type="scientific">Ascochyta lentis</name>
    <dbReference type="NCBI Taxonomy" id="205686"/>
    <lineage>
        <taxon>Eukaryota</taxon>
        <taxon>Fungi</taxon>
        <taxon>Dikarya</taxon>
        <taxon>Ascomycota</taxon>
        <taxon>Pezizomycotina</taxon>
        <taxon>Dothideomycetes</taxon>
        <taxon>Pleosporomycetidae</taxon>
        <taxon>Pleosporales</taxon>
        <taxon>Pleosporineae</taxon>
        <taxon>Didymellaceae</taxon>
        <taxon>Ascochyta</taxon>
    </lineage>
</organism>
<feature type="compositionally biased region" description="Basic and acidic residues" evidence="1">
    <location>
        <begin position="141"/>
        <end position="152"/>
    </location>
</feature>
<dbReference type="AlphaFoldDB" id="A0A8H7MFG2"/>
<proteinExistence type="predicted"/>